<evidence type="ECO:0000256" key="1">
    <source>
        <dbReference type="SAM" id="MobiDB-lite"/>
    </source>
</evidence>
<sequence>MSSLDESELTVQEWADSNDVSEEPWEYDRVSKASSISEWDSKSPSSLEVTSGLAFWMALKNSAVDPKSRLKRSHSSTCTLRFSICLLVSARSSMIASFMALNPWMSIPFSYARSFARGRQGLGFEAFIVATLL</sequence>
<name>A0A834XBW8_9FABA</name>
<keyword evidence="3" id="KW-1185">Reference proteome</keyword>
<evidence type="ECO:0000313" key="3">
    <source>
        <dbReference type="Proteomes" id="UP000634136"/>
    </source>
</evidence>
<proteinExistence type="predicted"/>
<dbReference type="EMBL" id="JAAIUW010000002">
    <property type="protein sequence ID" value="KAF7841533.1"/>
    <property type="molecule type" value="Genomic_DNA"/>
</dbReference>
<reference evidence="2" key="1">
    <citation type="submission" date="2020-09" db="EMBL/GenBank/DDBJ databases">
        <title>Genome-Enabled Discovery of Anthraquinone Biosynthesis in Senna tora.</title>
        <authorList>
            <person name="Kang S.-H."/>
            <person name="Pandey R.P."/>
            <person name="Lee C.-M."/>
            <person name="Sim J.-S."/>
            <person name="Jeong J.-T."/>
            <person name="Choi B.-S."/>
            <person name="Jung M."/>
            <person name="Ginzburg D."/>
            <person name="Zhao K."/>
            <person name="Won S.Y."/>
            <person name="Oh T.-J."/>
            <person name="Yu Y."/>
            <person name="Kim N.-H."/>
            <person name="Lee O.R."/>
            <person name="Lee T.-H."/>
            <person name="Bashyal P."/>
            <person name="Kim T.-S."/>
            <person name="Lee W.-H."/>
            <person name="Kawkins C."/>
            <person name="Kim C.-K."/>
            <person name="Kim J.S."/>
            <person name="Ahn B.O."/>
            <person name="Rhee S.Y."/>
            <person name="Sohng J.K."/>
        </authorList>
    </citation>
    <scope>NUCLEOTIDE SEQUENCE</scope>
    <source>
        <tissue evidence="2">Leaf</tissue>
    </source>
</reference>
<protein>
    <submittedName>
        <fullName evidence="2">Uncharacterized protein</fullName>
    </submittedName>
</protein>
<feature type="region of interest" description="Disordered" evidence="1">
    <location>
        <begin position="1"/>
        <end position="24"/>
    </location>
</feature>
<organism evidence="2 3">
    <name type="scientific">Senna tora</name>
    <dbReference type="NCBI Taxonomy" id="362788"/>
    <lineage>
        <taxon>Eukaryota</taxon>
        <taxon>Viridiplantae</taxon>
        <taxon>Streptophyta</taxon>
        <taxon>Embryophyta</taxon>
        <taxon>Tracheophyta</taxon>
        <taxon>Spermatophyta</taxon>
        <taxon>Magnoliopsida</taxon>
        <taxon>eudicotyledons</taxon>
        <taxon>Gunneridae</taxon>
        <taxon>Pentapetalae</taxon>
        <taxon>rosids</taxon>
        <taxon>fabids</taxon>
        <taxon>Fabales</taxon>
        <taxon>Fabaceae</taxon>
        <taxon>Caesalpinioideae</taxon>
        <taxon>Cassia clade</taxon>
        <taxon>Senna</taxon>
    </lineage>
</organism>
<comment type="caution">
    <text evidence="2">The sequence shown here is derived from an EMBL/GenBank/DDBJ whole genome shotgun (WGS) entry which is preliminary data.</text>
</comment>
<gene>
    <name evidence="2" type="ORF">G2W53_003831</name>
</gene>
<dbReference type="AlphaFoldDB" id="A0A834XBW8"/>
<evidence type="ECO:0000313" key="2">
    <source>
        <dbReference type="EMBL" id="KAF7841533.1"/>
    </source>
</evidence>
<dbReference type="Proteomes" id="UP000634136">
    <property type="component" value="Unassembled WGS sequence"/>
</dbReference>
<accession>A0A834XBW8</accession>